<evidence type="ECO:0000256" key="6">
    <source>
        <dbReference type="ARBA" id="ARBA00022692"/>
    </source>
</evidence>
<dbReference type="GO" id="GO:0020037">
    <property type="term" value="F:heme binding"/>
    <property type="evidence" value="ECO:0007669"/>
    <property type="project" value="InterPro"/>
</dbReference>
<comment type="subcellular location">
    <subcellularLocation>
        <location evidence="2">Membrane</location>
        <topology evidence="2">Single-pass membrane protein</topology>
    </subcellularLocation>
</comment>
<evidence type="ECO:0000256" key="14">
    <source>
        <dbReference type="RuleBase" id="RU000461"/>
    </source>
</evidence>
<proteinExistence type="evidence at transcript level"/>
<dbReference type="PRINTS" id="PR00385">
    <property type="entry name" value="P450"/>
</dbReference>
<dbReference type="Pfam" id="PF00067">
    <property type="entry name" value="p450"/>
    <property type="match status" value="1"/>
</dbReference>
<evidence type="ECO:0000256" key="9">
    <source>
        <dbReference type="ARBA" id="ARBA00023002"/>
    </source>
</evidence>
<feature type="binding site" description="axial binding residue" evidence="13">
    <location>
        <position position="437"/>
    </location>
    <ligand>
        <name>heme</name>
        <dbReference type="ChEBI" id="CHEBI:30413"/>
    </ligand>
    <ligandPart>
        <name>Fe</name>
        <dbReference type="ChEBI" id="CHEBI:18248"/>
    </ligandPart>
</feature>
<dbReference type="InterPro" id="IPR050364">
    <property type="entry name" value="Cytochrome_P450_fung"/>
</dbReference>
<dbReference type="PRINTS" id="PR00463">
    <property type="entry name" value="EP450I"/>
</dbReference>
<keyword evidence="7 13" id="KW-0479">Metal-binding</keyword>
<keyword evidence="12" id="KW-0472">Membrane</keyword>
<keyword evidence="10 13" id="KW-0408">Iron</keyword>
<evidence type="ECO:0000256" key="8">
    <source>
        <dbReference type="ARBA" id="ARBA00022989"/>
    </source>
</evidence>
<evidence type="ECO:0000313" key="15">
    <source>
        <dbReference type="EMBL" id="BAL05117.1"/>
    </source>
</evidence>
<dbReference type="GO" id="GO:0005506">
    <property type="term" value="F:iron ion binding"/>
    <property type="evidence" value="ECO:0007669"/>
    <property type="project" value="InterPro"/>
</dbReference>
<dbReference type="GO" id="GO:0016705">
    <property type="term" value="F:oxidoreductase activity, acting on paired donors, with incorporation or reduction of molecular oxygen"/>
    <property type="evidence" value="ECO:0007669"/>
    <property type="project" value="InterPro"/>
</dbReference>
<dbReference type="AlphaFoldDB" id="G5EJQ5"/>
<dbReference type="GO" id="GO:0004497">
    <property type="term" value="F:monooxygenase activity"/>
    <property type="evidence" value="ECO:0007669"/>
    <property type="project" value="UniProtKB-KW"/>
</dbReference>
<evidence type="ECO:0000256" key="12">
    <source>
        <dbReference type="ARBA" id="ARBA00023136"/>
    </source>
</evidence>
<dbReference type="PROSITE" id="PS00086">
    <property type="entry name" value="CYTOCHROME_P450"/>
    <property type="match status" value="1"/>
</dbReference>
<dbReference type="InterPro" id="IPR036396">
    <property type="entry name" value="Cyt_P450_sf"/>
</dbReference>
<evidence type="ECO:0000256" key="2">
    <source>
        <dbReference type="ARBA" id="ARBA00004167"/>
    </source>
</evidence>
<keyword evidence="11 14" id="KW-0503">Monooxygenase</keyword>
<comment type="pathway">
    <text evidence="3">Secondary metabolite biosynthesis.</text>
</comment>
<protein>
    <submittedName>
        <fullName evidence="15">Cytochrome P450</fullName>
    </submittedName>
</protein>
<evidence type="ECO:0000256" key="10">
    <source>
        <dbReference type="ARBA" id="ARBA00023004"/>
    </source>
</evidence>
<dbReference type="InterPro" id="IPR002401">
    <property type="entry name" value="Cyt_P450_E_grp-I"/>
</dbReference>
<evidence type="ECO:0000256" key="7">
    <source>
        <dbReference type="ARBA" id="ARBA00022723"/>
    </source>
</evidence>
<dbReference type="PANTHER" id="PTHR46300:SF7">
    <property type="entry name" value="P450, PUTATIVE (EUROFUNG)-RELATED"/>
    <property type="match status" value="1"/>
</dbReference>
<comment type="cofactor">
    <cofactor evidence="1 13">
        <name>heme</name>
        <dbReference type="ChEBI" id="CHEBI:30413"/>
    </cofactor>
</comment>
<dbReference type="InterPro" id="IPR001128">
    <property type="entry name" value="Cyt_P450"/>
</dbReference>
<dbReference type="GO" id="GO:0016020">
    <property type="term" value="C:membrane"/>
    <property type="evidence" value="ECO:0007669"/>
    <property type="project" value="UniProtKB-SubCell"/>
</dbReference>
<evidence type="ECO:0000256" key="5">
    <source>
        <dbReference type="ARBA" id="ARBA00022617"/>
    </source>
</evidence>
<sequence>MEWSLSLGYALLGLGIMWVVKYAQRPRRRYPPGPKGIPILGNVFNIPLENSWISFDQWSRQYDSDIVHVEALGKHVYIVNSARAAKELFDGRANVYSDKEQSVMMLELCGWSRSWAMLPYGNYWREHHRLFYQHFRPQSMARYHEKQRRGARRLLQLLLDTPEDYEKHMRYAAGSTILDVVYSFDVQPNDPRIELVEAALGTANDLMHAGIYLVDIFPLLKHIPTWFPGAQFKRLAAKYKRLVDNMYTVPYSQLKASVKLGTAQPCLVASLLSEADEQVTPERDEIFMNLAGTTYAGGTDTIVIALSIFILAMILHPEQQVAVQKEIDRVVGRDRLPELADRESLPRVTAVIQEVLRWHSPLPLATPHRATSDDEYNGYYIKAGSVVIGNAWAMLHDENVYPDPASFKLERFLTPDGKLRDDVPFPIEAFGFGRRICPGRHFALDSLFLLVSHILAVFSIEHAVDADGHVIPVEPEFEPQAFSPPKPFKAQFKLRFPAAEDLIHGSALE</sequence>
<accession>G5EJQ5</accession>
<reference evidence="15" key="1">
    <citation type="submission" date="2010-10" db="EMBL/GenBank/DDBJ databases">
        <title>Phanerochaete chrysosporium cytochrome P450.</title>
        <authorList>
            <person name="Hirosue S."/>
            <person name="Hiratsuka N."/>
            <person name="Ichinose H."/>
            <person name="Wariishi H."/>
        </authorList>
    </citation>
    <scope>NUCLEOTIDE SEQUENCE</scope>
    <source>
        <strain evidence="15">ATCC 34541</strain>
    </source>
</reference>
<organism evidence="15">
    <name type="scientific">Phanerodontia chrysosporium</name>
    <name type="common">White-rot fungus</name>
    <name type="synonym">Sporotrichum pruinosum</name>
    <dbReference type="NCBI Taxonomy" id="2822231"/>
    <lineage>
        <taxon>Eukaryota</taxon>
        <taxon>Fungi</taxon>
        <taxon>Dikarya</taxon>
        <taxon>Basidiomycota</taxon>
        <taxon>Agaricomycotina</taxon>
        <taxon>Agaricomycetes</taxon>
        <taxon>Polyporales</taxon>
        <taxon>Phanerochaetaceae</taxon>
        <taxon>Phanerodontia</taxon>
    </lineage>
</organism>
<keyword evidence="6" id="KW-0812">Transmembrane</keyword>
<dbReference type="VEuPathDB" id="FungiDB:AGR57_1147"/>
<evidence type="ECO:0000256" key="13">
    <source>
        <dbReference type="PIRSR" id="PIRSR602401-1"/>
    </source>
</evidence>
<keyword evidence="5 13" id="KW-0349">Heme</keyword>
<dbReference type="Gene3D" id="1.10.630.10">
    <property type="entry name" value="Cytochrome P450"/>
    <property type="match status" value="1"/>
</dbReference>
<keyword evidence="8" id="KW-1133">Transmembrane helix</keyword>
<evidence type="ECO:0000256" key="11">
    <source>
        <dbReference type="ARBA" id="ARBA00023033"/>
    </source>
</evidence>
<dbReference type="PANTHER" id="PTHR46300">
    <property type="entry name" value="P450, PUTATIVE (EUROFUNG)-RELATED-RELATED"/>
    <property type="match status" value="1"/>
</dbReference>
<gene>
    <name evidence="15" type="primary">PcCYP_24f</name>
</gene>
<comment type="similarity">
    <text evidence="4 14">Belongs to the cytochrome P450 family.</text>
</comment>
<evidence type="ECO:0000256" key="3">
    <source>
        <dbReference type="ARBA" id="ARBA00005179"/>
    </source>
</evidence>
<dbReference type="SUPFAM" id="SSF48264">
    <property type="entry name" value="Cytochrome P450"/>
    <property type="match status" value="1"/>
</dbReference>
<dbReference type="EMBL" id="AB597830">
    <property type="protein sequence ID" value="BAL05117.1"/>
    <property type="molecule type" value="mRNA"/>
</dbReference>
<name>G5EJQ5_PHACH</name>
<evidence type="ECO:0000256" key="1">
    <source>
        <dbReference type="ARBA" id="ARBA00001971"/>
    </source>
</evidence>
<evidence type="ECO:0000256" key="4">
    <source>
        <dbReference type="ARBA" id="ARBA00010617"/>
    </source>
</evidence>
<dbReference type="InterPro" id="IPR017972">
    <property type="entry name" value="Cyt_P450_CS"/>
</dbReference>
<dbReference type="CDD" id="cd11065">
    <property type="entry name" value="CYP64-like"/>
    <property type="match status" value="1"/>
</dbReference>
<keyword evidence="9 14" id="KW-0560">Oxidoreductase</keyword>